<dbReference type="FunFam" id="3.40.309.10:FF:000012">
    <property type="entry name" value="Betaine aldehyde dehydrogenase"/>
    <property type="match status" value="1"/>
</dbReference>
<dbReference type="PANTHER" id="PTHR42804:SF1">
    <property type="entry name" value="ALDEHYDE DEHYDROGENASE-RELATED"/>
    <property type="match status" value="1"/>
</dbReference>
<dbReference type="PROSITE" id="PS00687">
    <property type="entry name" value="ALDEHYDE_DEHYDR_GLU"/>
    <property type="match status" value="1"/>
</dbReference>
<evidence type="ECO:0000256" key="1">
    <source>
        <dbReference type="ARBA" id="ARBA00009986"/>
    </source>
</evidence>
<comment type="caution">
    <text evidence="8">The sequence shown here is derived from an EMBL/GenBank/DDBJ whole genome shotgun (WGS) entry which is preliminary data.</text>
</comment>
<name>A0A2S6AKG5_9NOCA</name>
<feature type="domain" description="Aldehyde dehydrogenase" evidence="7">
    <location>
        <begin position="15"/>
        <end position="473"/>
    </location>
</feature>
<reference evidence="8 9" key="1">
    <citation type="submission" date="2018-02" db="EMBL/GenBank/DDBJ databases">
        <title>8 Nocardia nova and 1 Nocardia cyriacigeorgica strain used for evolution to TMP-SMX.</title>
        <authorList>
            <person name="Mehta H."/>
            <person name="Weng J."/>
            <person name="Shamoo Y."/>
        </authorList>
    </citation>
    <scope>NUCLEOTIDE SEQUENCE [LARGE SCALE GENOMIC DNA]</scope>
    <source>
        <strain evidence="8 9">MDA3139</strain>
    </source>
</reference>
<organism evidence="8 9">
    <name type="scientific">Nocardia nova</name>
    <dbReference type="NCBI Taxonomy" id="37330"/>
    <lineage>
        <taxon>Bacteria</taxon>
        <taxon>Bacillati</taxon>
        <taxon>Actinomycetota</taxon>
        <taxon>Actinomycetes</taxon>
        <taxon>Mycobacteriales</taxon>
        <taxon>Nocardiaceae</taxon>
        <taxon>Nocardia</taxon>
    </lineage>
</organism>
<dbReference type="RefSeq" id="WP_104380409.1">
    <property type="nucleotide sequence ID" value="NZ_PSZC01000019.1"/>
</dbReference>
<evidence type="ECO:0000256" key="3">
    <source>
        <dbReference type="ARBA" id="ARBA00024226"/>
    </source>
</evidence>
<evidence type="ECO:0000313" key="8">
    <source>
        <dbReference type="EMBL" id="PPJ35693.1"/>
    </source>
</evidence>
<evidence type="ECO:0000256" key="2">
    <source>
        <dbReference type="ARBA" id="ARBA00023002"/>
    </source>
</evidence>
<dbReference type="InterPro" id="IPR029510">
    <property type="entry name" value="Ald_DH_CS_GLU"/>
</dbReference>
<comment type="similarity">
    <text evidence="1 6">Belongs to the aldehyde dehydrogenase family.</text>
</comment>
<proteinExistence type="inferred from homology"/>
<dbReference type="Gene3D" id="3.40.605.10">
    <property type="entry name" value="Aldehyde Dehydrogenase, Chain A, domain 1"/>
    <property type="match status" value="1"/>
</dbReference>
<evidence type="ECO:0000256" key="5">
    <source>
        <dbReference type="PROSITE-ProRule" id="PRU10007"/>
    </source>
</evidence>
<dbReference type="PROSITE" id="PS00070">
    <property type="entry name" value="ALDEHYDE_DEHYDR_CYS"/>
    <property type="match status" value="1"/>
</dbReference>
<dbReference type="AlphaFoldDB" id="A0A2S6AKG5"/>
<evidence type="ECO:0000313" key="9">
    <source>
        <dbReference type="Proteomes" id="UP000239874"/>
    </source>
</evidence>
<dbReference type="EC" id="1.2.1.3" evidence="3"/>
<feature type="active site" evidence="5">
    <location>
        <position position="246"/>
    </location>
</feature>
<sequence length="475" mass="49042">MAEYGRARSLIAGEWITPDGDGIPVIDPFTEQPIGEVGECGPDLVAQAVAAADEASAGWAATAVEARAELLERVADKLLRDTDTIAGLVSQEMGMPVALSRATQAELPAAVLRATAESARQFPWSELIEGATLERGAAGVVAAITPWNFPVHQIVAKVAAALAAGCTIVLKPSELTPFDAGVLAELFLEAGCPPGVLNIVTGTGPVSGAALAGHPGLGHVTFTGSVGAGRTVAGLAARTLTRCTLELGGKSPVLLLPDADMDAAVEGALGSGLVNSGQACNATTRMLVPAAALADVGALVHAHIERYTLGDPADPATRLGPLASARQRDRVLEYIDGAIAAGATLITGSAKPSQACDHGYFVDPTVITDLDENARAVREEIFGPVIVIQTYTDTDDAVRIANDCEYGLSAEIWSADTDRAKTVASRLDVGQVKINGVRTRTRPSVPFGGRKNSGYGRELGTLGIEEFIEVRAVMA</sequence>
<dbReference type="InterPro" id="IPR016160">
    <property type="entry name" value="Ald_DH_CS_CYS"/>
</dbReference>
<dbReference type="InterPro" id="IPR015590">
    <property type="entry name" value="Aldehyde_DH_dom"/>
</dbReference>
<dbReference type="GO" id="GO:0004029">
    <property type="term" value="F:aldehyde dehydrogenase (NAD+) activity"/>
    <property type="evidence" value="ECO:0007669"/>
    <property type="project" value="UniProtKB-EC"/>
</dbReference>
<dbReference type="FunFam" id="3.40.605.10:FF:000007">
    <property type="entry name" value="NAD/NADP-dependent betaine aldehyde dehydrogenase"/>
    <property type="match status" value="1"/>
</dbReference>
<dbReference type="EMBL" id="PSZC01000019">
    <property type="protein sequence ID" value="PPJ35693.1"/>
    <property type="molecule type" value="Genomic_DNA"/>
</dbReference>
<dbReference type="InterPro" id="IPR016163">
    <property type="entry name" value="Ald_DH_C"/>
</dbReference>
<comment type="catalytic activity">
    <reaction evidence="4">
        <text>an aldehyde + NAD(+) + H2O = a carboxylate + NADH + 2 H(+)</text>
        <dbReference type="Rhea" id="RHEA:16185"/>
        <dbReference type="ChEBI" id="CHEBI:15377"/>
        <dbReference type="ChEBI" id="CHEBI:15378"/>
        <dbReference type="ChEBI" id="CHEBI:17478"/>
        <dbReference type="ChEBI" id="CHEBI:29067"/>
        <dbReference type="ChEBI" id="CHEBI:57540"/>
        <dbReference type="ChEBI" id="CHEBI:57945"/>
        <dbReference type="EC" id="1.2.1.3"/>
    </reaction>
</comment>
<keyword evidence="2 6" id="KW-0560">Oxidoreductase</keyword>
<dbReference type="PANTHER" id="PTHR42804">
    <property type="entry name" value="ALDEHYDE DEHYDROGENASE"/>
    <property type="match status" value="1"/>
</dbReference>
<dbReference type="Gene3D" id="3.40.309.10">
    <property type="entry name" value="Aldehyde Dehydrogenase, Chain A, domain 2"/>
    <property type="match status" value="1"/>
</dbReference>
<gene>
    <name evidence="8" type="ORF">C5E45_24410</name>
</gene>
<evidence type="ECO:0000256" key="6">
    <source>
        <dbReference type="RuleBase" id="RU003345"/>
    </source>
</evidence>
<protein>
    <recommendedName>
        <fullName evidence="3">aldehyde dehydrogenase (NAD(+))</fullName>
        <ecNumber evidence="3">1.2.1.3</ecNumber>
    </recommendedName>
</protein>
<dbReference type="Proteomes" id="UP000239874">
    <property type="component" value="Unassembled WGS sequence"/>
</dbReference>
<evidence type="ECO:0000259" key="7">
    <source>
        <dbReference type="Pfam" id="PF00171"/>
    </source>
</evidence>
<dbReference type="SUPFAM" id="SSF53720">
    <property type="entry name" value="ALDH-like"/>
    <property type="match status" value="1"/>
</dbReference>
<accession>A0A2S6AKG5</accession>
<dbReference type="InterPro" id="IPR016161">
    <property type="entry name" value="Ald_DH/histidinol_DH"/>
</dbReference>
<dbReference type="Pfam" id="PF00171">
    <property type="entry name" value="Aldedh"/>
    <property type="match status" value="1"/>
</dbReference>
<evidence type="ECO:0000256" key="4">
    <source>
        <dbReference type="ARBA" id="ARBA00049194"/>
    </source>
</evidence>
<dbReference type="InterPro" id="IPR016162">
    <property type="entry name" value="Ald_DH_N"/>
</dbReference>